<organism evidence="1 2">
    <name type="scientific">Prevotella heparinolytica</name>
    <dbReference type="NCBI Taxonomy" id="28113"/>
    <lineage>
        <taxon>Bacteria</taxon>
        <taxon>Pseudomonadati</taxon>
        <taxon>Bacteroidota</taxon>
        <taxon>Bacteroidia</taxon>
        <taxon>Bacteroidales</taxon>
        <taxon>Bacteroidaceae</taxon>
        <taxon>Bacteroides</taxon>
    </lineage>
</organism>
<protein>
    <submittedName>
        <fullName evidence="1">Uncharacterized protein</fullName>
    </submittedName>
</protein>
<evidence type="ECO:0000313" key="1">
    <source>
        <dbReference type="EMBL" id="VFB14402.1"/>
    </source>
</evidence>
<evidence type="ECO:0000313" key="2">
    <source>
        <dbReference type="Proteomes" id="UP000396835"/>
    </source>
</evidence>
<accession>A0A449I4T4</accession>
<sequence length="32" mass="3698">MEVNMQIRDEECEKILLGRGTSSDSWSINKNN</sequence>
<gene>
    <name evidence="1" type="ORF">NCTC7812_01954</name>
</gene>
<reference evidence="1 2" key="1">
    <citation type="submission" date="2019-02" db="EMBL/GenBank/DDBJ databases">
        <authorList>
            <consortium name="Pathogen Informatics"/>
        </authorList>
    </citation>
    <scope>NUCLEOTIDE SEQUENCE [LARGE SCALE GENOMIC DNA]</scope>
    <source>
        <strain evidence="1 2">3012STDY7078512</strain>
    </source>
</reference>
<dbReference type="Proteomes" id="UP000396835">
    <property type="component" value="Unassembled WGS sequence"/>
</dbReference>
<dbReference type="AlphaFoldDB" id="A0A449I4T4"/>
<name>A0A449I4T4_9BACE</name>
<proteinExistence type="predicted"/>
<dbReference type="EMBL" id="CAACYH010000004">
    <property type="protein sequence ID" value="VFB14402.1"/>
    <property type="molecule type" value="Genomic_DNA"/>
</dbReference>